<evidence type="ECO:0000313" key="5">
    <source>
        <dbReference type="EMBL" id="KXZ53071.1"/>
    </source>
</evidence>
<dbReference type="OrthoDB" id="536158at2759"/>
<evidence type="ECO:0000256" key="1">
    <source>
        <dbReference type="PIRSR" id="PIRSR640198-1"/>
    </source>
</evidence>
<protein>
    <recommendedName>
        <fullName evidence="4">Fido domain-containing protein</fullName>
    </recommendedName>
</protein>
<sequence length="226" mass="24621">MDLARKAVDGSSPDTGRRTLLAPADGGKPRRELLQHAAAFAFLHKRVVLEKEKLSPDVVLDAHKLLLSGLTGEDGLAVPAGQYRTTRAFAGSYLFPPPEAVEGALKRLLEAYEQRASSPEEDPFALAAWLSYVFVSIHPFDDGNGRMGRLLLNMALLSRGVPFCSALGFSCGQSKAKRHYLQCLKKGRPSELAFTVLCSIRITLANFFEDLRTTYPAVELAAESTA</sequence>
<dbReference type="EMBL" id="LSYV01000009">
    <property type="protein sequence ID" value="KXZ53071.1"/>
    <property type="molecule type" value="Genomic_DNA"/>
</dbReference>
<dbReference type="Gene3D" id="1.10.3290.10">
    <property type="entry name" value="Fido-like domain"/>
    <property type="match status" value="1"/>
</dbReference>
<proteinExistence type="predicted"/>
<keyword evidence="2" id="KW-0547">Nucleotide-binding</keyword>
<dbReference type="STRING" id="33097.A0A150GTD3"/>
<evidence type="ECO:0000256" key="2">
    <source>
        <dbReference type="PIRSR" id="PIRSR640198-2"/>
    </source>
</evidence>
<dbReference type="PANTHER" id="PTHR13504:SF38">
    <property type="entry name" value="FIDO DOMAIN-CONTAINING PROTEIN"/>
    <property type="match status" value="1"/>
</dbReference>
<dbReference type="PROSITE" id="PS51459">
    <property type="entry name" value="FIDO"/>
    <property type="match status" value="1"/>
</dbReference>
<dbReference type="InterPro" id="IPR003812">
    <property type="entry name" value="Fido"/>
</dbReference>
<feature type="binding site" evidence="2">
    <location>
        <begin position="142"/>
        <end position="149"/>
    </location>
    <ligand>
        <name>ATP</name>
        <dbReference type="ChEBI" id="CHEBI:30616"/>
    </ligand>
</feature>
<name>A0A150GTD3_GONPE</name>
<dbReference type="AlphaFoldDB" id="A0A150GTD3"/>
<feature type="active site" evidence="1">
    <location>
        <position position="138"/>
    </location>
</feature>
<feature type="domain" description="Fido" evidence="4">
    <location>
        <begin position="54"/>
        <end position="210"/>
    </location>
</feature>
<feature type="region of interest" description="Disordered" evidence="3">
    <location>
        <begin position="1"/>
        <end position="27"/>
    </location>
</feature>
<comment type="caution">
    <text evidence="5">The sequence shown here is derived from an EMBL/GenBank/DDBJ whole genome shotgun (WGS) entry which is preliminary data.</text>
</comment>
<dbReference type="InterPro" id="IPR040198">
    <property type="entry name" value="Fido_containing"/>
</dbReference>
<organism evidence="5 6">
    <name type="scientific">Gonium pectorale</name>
    <name type="common">Green alga</name>
    <dbReference type="NCBI Taxonomy" id="33097"/>
    <lineage>
        <taxon>Eukaryota</taxon>
        <taxon>Viridiplantae</taxon>
        <taxon>Chlorophyta</taxon>
        <taxon>core chlorophytes</taxon>
        <taxon>Chlorophyceae</taxon>
        <taxon>CS clade</taxon>
        <taxon>Chlamydomonadales</taxon>
        <taxon>Volvocaceae</taxon>
        <taxon>Gonium</taxon>
    </lineage>
</organism>
<gene>
    <name evidence="5" type="ORF">GPECTOR_8g64</name>
</gene>
<keyword evidence="2" id="KW-0067">ATP-binding</keyword>
<dbReference type="Pfam" id="PF02661">
    <property type="entry name" value="Fic"/>
    <property type="match status" value="1"/>
</dbReference>
<evidence type="ECO:0000256" key="3">
    <source>
        <dbReference type="SAM" id="MobiDB-lite"/>
    </source>
</evidence>
<keyword evidence="6" id="KW-1185">Reference proteome</keyword>
<accession>A0A150GTD3</accession>
<dbReference type="GO" id="GO:0005524">
    <property type="term" value="F:ATP binding"/>
    <property type="evidence" value="ECO:0007669"/>
    <property type="project" value="UniProtKB-KW"/>
</dbReference>
<dbReference type="PANTHER" id="PTHR13504">
    <property type="entry name" value="FIDO DOMAIN-CONTAINING PROTEIN DDB_G0283145"/>
    <property type="match status" value="1"/>
</dbReference>
<dbReference type="Proteomes" id="UP000075714">
    <property type="component" value="Unassembled WGS sequence"/>
</dbReference>
<dbReference type="SUPFAM" id="SSF140931">
    <property type="entry name" value="Fic-like"/>
    <property type="match status" value="1"/>
</dbReference>
<reference evidence="6" key="1">
    <citation type="journal article" date="2016" name="Nat. Commun.">
        <title>The Gonium pectorale genome demonstrates co-option of cell cycle regulation during the evolution of multicellularity.</title>
        <authorList>
            <person name="Hanschen E.R."/>
            <person name="Marriage T.N."/>
            <person name="Ferris P.J."/>
            <person name="Hamaji T."/>
            <person name="Toyoda A."/>
            <person name="Fujiyama A."/>
            <person name="Neme R."/>
            <person name="Noguchi H."/>
            <person name="Minakuchi Y."/>
            <person name="Suzuki M."/>
            <person name="Kawai-Toyooka H."/>
            <person name="Smith D.R."/>
            <person name="Sparks H."/>
            <person name="Anderson J."/>
            <person name="Bakaric R."/>
            <person name="Luria V."/>
            <person name="Karger A."/>
            <person name="Kirschner M.W."/>
            <person name="Durand P.M."/>
            <person name="Michod R.E."/>
            <person name="Nozaki H."/>
            <person name="Olson B.J."/>
        </authorList>
    </citation>
    <scope>NUCLEOTIDE SEQUENCE [LARGE SCALE GENOMIC DNA]</scope>
    <source>
        <strain evidence="6">NIES-2863</strain>
    </source>
</reference>
<evidence type="ECO:0000259" key="4">
    <source>
        <dbReference type="PROSITE" id="PS51459"/>
    </source>
</evidence>
<dbReference type="InterPro" id="IPR036597">
    <property type="entry name" value="Fido-like_dom_sf"/>
</dbReference>
<evidence type="ECO:0000313" key="6">
    <source>
        <dbReference type="Proteomes" id="UP000075714"/>
    </source>
</evidence>